<dbReference type="PROSITE" id="PS50052">
    <property type="entry name" value="GUANYLATE_KINASE_2"/>
    <property type="match status" value="1"/>
</dbReference>
<accession>A0A9D9DY38</accession>
<reference evidence="15" key="2">
    <citation type="journal article" date="2021" name="PeerJ">
        <title>Extensive microbial diversity within the chicken gut microbiome revealed by metagenomics and culture.</title>
        <authorList>
            <person name="Gilroy R."/>
            <person name="Ravi A."/>
            <person name="Getino M."/>
            <person name="Pursley I."/>
            <person name="Horton D.L."/>
            <person name="Alikhan N.F."/>
            <person name="Baker D."/>
            <person name="Gharbi K."/>
            <person name="Hall N."/>
            <person name="Watson M."/>
            <person name="Adriaenssens E.M."/>
            <person name="Foster-Nyarko E."/>
            <person name="Jarju S."/>
            <person name="Secka A."/>
            <person name="Antonio M."/>
            <person name="Oren A."/>
            <person name="Chaudhuri R.R."/>
            <person name="La Ragione R."/>
            <person name="Hildebrand F."/>
            <person name="Pallen M.J."/>
        </authorList>
    </citation>
    <scope>NUCLEOTIDE SEQUENCE</scope>
    <source>
        <strain evidence="15">F6-4510</strain>
    </source>
</reference>
<evidence type="ECO:0000256" key="12">
    <source>
        <dbReference type="ARBA" id="ARBA00048594"/>
    </source>
</evidence>
<proteinExistence type="inferred from homology"/>
<evidence type="ECO:0000256" key="5">
    <source>
        <dbReference type="ARBA" id="ARBA00016296"/>
    </source>
</evidence>
<name>A0A9D9DY38_9FIRM</name>
<evidence type="ECO:0000256" key="8">
    <source>
        <dbReference type="ARBA" id="ARBA00022741"/>
    </source>
</evidence>
<comment type="catalytic activity">
    <reaction evidence="12 13">
        <text>GMP + ATP = GDP + ADP</text>
        <dbReference type="Rhea" id="RHEA:20780"/>
        <dbReference type="ChEBI" id="CHEBI:30616"/>
        <dbReference type="ChEBI" id="CHEBI:58115"/>
        <dbReference type="ChEBI" id="CHEBI:58189"/>
        <dbReference type="ChEBI" id="CHEBI:456216"/>
        <dbReference type="EC" id="2.7.4.8"/>
    </reaction>
</comment>
<dbReference type="SUPFAM" id="SSF52540">
    <property type="entry name" value="P-loop containing nucleoside triphosphate hydrolases"/>
    <property type="match status" value="1"/>
</dbReference>
<keyword evidence="10 13" id="KW-0067">ATP-binding</keyword>
<evidence type="ECO:0000256" key="4">
    <source>
        <dbReference type="ARBA" id="ARBA00012961"/>
    </source>
</evidence>
<dbReference type="FunFam" id="3.30.63.10:FF:000002">
    <property type="entry name" value="Guanylate kinase 1"/>
    <property type="match status" value="1"/>
</dbReference>
<dbReference type="Proteomes" id="UP000823611">
    <property type="component" value="Unassembled WGS sequence"/>
</dbReference>
<evidence type="ECO:0000256" key="7">
    <source>
        <dbReference type="ARBA" id="ARBA00022679"/>
    </source>
</evidence>
<dbReference type="InterPro" id="IPR020590">
    <property type="entry name" value="Guanylate_kinase_CS"/>
</dbReference>
<dbReference type="HAMAP" id="MF_00328">
    <property type="entry name" value="Guanylate_kinase"/>
    <property type="match status" value="1"/>
</dbReference>
<comment type="function">
    <text evidence="1 13">Essential for recycling GMP and indirectly, cGMP.</text>
</comment>
<dbReference type="PANTHER" id="PTHR23117">
    <property type="entry name" value="GUANYLATE KINASE-RELATED"/>
    <property type="match status" value="1"/>
</dbReference>
<dbReference type="SMART" id="SM00072">
    <property type="entry name" value="GuKc"/>
    <property type="match status" value="1"/>
</dbReference>
<dbReference type="GO" id="GO:0005829">
    <property type="term" value="C:cytosol"/>
    <property type="evidence" value="ECO:0007669"/>
    <property type="project" value="TreeGrafter"/>
</dbReference>
<organism evidence="15 16">
    <name type="scientific">Candidatus Fimicola merdigallinarum</name>
    <dbReference type="NCBI Taxonomy" id="2840819"/>
    <lineage>
        <taxon>Bacteria</taxon>
        <taxon>Bacillati</taxon>
        <taxon>Bacillota</taxon>
        <taxon>Clostridia</taxon>
        <taxon>Lachnospirales</taxon>
        <taxon>Lachnospiraceae</taxon>
        <taxon>Lachnospiraceae incertae sedis</taxon>
        <taxon>Candidatus Fimicola</taxon>
    </lineage>
</organism>
<comment type="subcellular location">
    <subcellularLocation>
        <location evidence="2 13">Cytoplasm</location>
    </subcellularLocation>
</comment>
<evidence type="ECO:0000256" key="2">
    <source>
        <dbReference type="ARBA" id="ARBA00004496"/>
    </source>
</evidence>
<dbReference type="GO" id="GO:0004385">
    <property type="term" value="F:GMP kinase activity"/>
    <property type="evidence" value="ECO:0007669"/>
    <property type="project" value="UniProtKB-UniRule"/>
</dbReference>
<dbReference type="NCBIfam" id="TIGR03263">
    <property type="entry name" value="guanyl_kin"/>
    <property type="match status" value="1"/>
</dbReference>
<dbReference type="EMBL" id="JADIMX010000062">
    <property type="protein sequence ID" value="MBO8434320.1"/>
    <property type="molecule type" value="Genomic_DNA"/>
</dbReference>
<keyword evidence="7 13" id="KW-0808">Transferase</keyword>
<evidence type="ECO:0000256" key="1">
    <source>
        <dbReference type="ARBA" id="ARBA00003531"/>
    </source>
</evidence>
<dbReference type="Gene3D" id="3.40.50.300">
    <property type="entry name" value="P-loop containing nucleotide triphosphate hydrolases"/>
    <property type="match status" value="1"/>
</dbReference>
<comment type="similarity">
    <text evidence="3 13">Belongs to the guanylate kinase family.</text>
</comment>
<evidence type="ECO:0000256" key="9">
    <source>
        <dbReference type="ARBA" id="ARBA00022777"/>
    </source>
</evidence>
<keyword evidence="8 13" id="KW-0547">Nucleotide-binding</keyword>
<dbReference type="EC" id="2.7.4.8" evidence="4 13"/>
<feature type="domain" description="Guanylate kinase-like" evidence="14">
    <location>
        <begin position="5"/>
        <end position="182"/>
    </location>
</feature>
<comment type="caution">
    <text evidence="15">The sequence shown here is derived from an EMBL/GenBank/DDBJ whole genome shotgun (WGS) entry which is preliminary data.</text>
</comment>
<protein>
    <recommendedName>
        <fullName evidence="5 13">Guanylate kinase</fullName>
        <ecNumber evidence="4 13">2.7.4.8</ecNumber>
    </recommendedName>
    <alternativeName>
        <fullName evidence="11 13">GMP kinase</fullName>
    </alternativeName>
</protein>
<dbReference type="InterPro" id="IPR027417">
    <property type="entry name" value="P-loop_NTPase"/>
</dbReference>
<dbReference type="CDD" id="cd00071">
    <property type="entry name" value="GMPK"/>
    <property type="match status" value="1"/>
</dbReference>
<evidence type="ECO:0000313" key="15">
    <source>
        <dbReference type="EMBL" id="MBO8434320.1"/>
    </source>
</evidence>
<evidence type="ECO:0000256" key="10">
    <source>
        <dbReference type="ARBA" id="ARBA00022840"/>
    </source>
</evidence>
<dbReference type="AlphaFoldDB" id="A0A9D9DY38"/>
<dbReference type="Gene3D" id="3.30.63.10">
    <property type="entry name" value="Guanylate Kinase phosphate binding domain"/>
    <property type="match status" value="1"/>
</dbReference>
<dbReference type="FunFam" id="3.40.50.300:FF:000855">
    <property type="entry name" value="Guanylate kinase"/>
    <property type="match status" value="1"/>
</dbReference>
<dbReference type="InterPro" id="IPR017665">
    <property type="entry name" value="Guanylate_kinase"/>
</dbReference>
<evidence type="ECO:0000256" key="6">
    <source>
        <dbReference type="ARBA" id="ARBA00022490"/>
    </source>
</evidence>
<evidence type="ECO:0000259" key="14">
    <source>
        <dbReference type="PROSITE" id="PS50052"/>
    </source>
</evidence>
<keyword evidence="9 13" id="KW-0418">Kinase</keyword>
<evidence type="ECO:0000256" key="3">
    <source>
        <dbReference type="ARBA" id="ARBA00005790"/>
    </source>
</evidence>
<keyword evidence="6 13" id="KW-0963">Cytoplasm</keyword>
<evidence type="ECO:0000256" key="11">
    <source>
        <dbReference type="ARBA" id="ARBA00030128"/>
    </source>
</evidence>
<dbReference type="GO" id="GO:0005524">
    <property type="term" value="F:ATP binding"/>
    <property type="evidence" value="ECO:0007669"/>
    <property type="project" value="UniProtKB-UniRule"/>
</dbReference>
<dbReference type="Pfam" id="PF00625">
    <property type="entry name" value="Guanylate_kin"/>
    <property type="match status" value="1"/>
</dbReference>
<gene>
    <name evidence="13 15" type="primary">gmk</name>
    <name evidence="15" type="ORF">IAC55_03240</name>
</gene>
<sequence length="202" mass="22817">MKKEGILLIVSGPSGSGKGTVVSKLVESGEFCLSISATTRKPRDYEEEGVHYFFHTKEEFEAMAEKGELLEWASFCDNYYGTPKAYVEQCLKEGKNVILEIEVQGAFQVKELMPESVLIFLMAPNVTELRKRLTGRGTEDSSVIEKRISRAMEEMELVSKYDYVIINDTVEKSVEDIKTIVSAESMRTSRNSDINKMFKGEI</sequence>
<evidence type="ECO:0000313" key="16">
    <source>
        <dbReference type="Proteomes" id="UP000823611"/>
    </source>
</evidence>
<dbReference type="PROSITE" id="PS00856">
    <property type="entry name" value="GUANYLATE_KINASE_1"/>
    <property type="match status" value="1"/>
</dbReference>
<evidence type="ECO:0000256" key="13">
    <source>
        <dbReference type="HAMAP-Rule" id="MF_00328"/>
    </source>
</evidence>
<dbReference type="InterPro" id="IPR008144">
    <property type="entry name" value="Guanylate_kin-like_dom"/>
</dbReference>
<dbReference type="PANTHER" id="PTHR23117:SF13">
    <property type="entry name" value="GUANYLATE KINASE"/>
    <property type="match status" value="1"/>
</dbReference>
<reference evidence="15" key="1">
    <citation type="submission" date="2020-10" db="EMBL/GenBank/DDBJ databases">
        <authorList>
            <person name="Gilroy R."/>
        </authorList>
    </citation>
    <scope>NUCLEOTIDE SEQUENCE</scope>
    <source>
        <strain evidence="15">F6-4510</strain>
    </source>
</reference>
<feature type="binding site" evidence="13">
    <location>
        <begin position="12"/>
        <end position="19"/>
    </location>
    <ligand>
        <name>ATP</name>
        <dbReference type="ChEBI" id="CHEBI:30616"/>
    </ligand>
</feature>
<dbReference type="InterPro" id="IPR008145">
    <property type="entry name" value="GK/Ca_channel_bsu"/>
</dbReference>